<dbReference type="GO" id="GO:0010945">
    <property type="term" value="F:coenzyme A diphosphatase activity"/>
    <property type="evidence" value="ECO:0007669"/>
    <property type="project" value="InterPro"/>
</dbReference>
<dbReference type="AlphaFoldDB" id="G4TC48"/>
<evidence type="ECO:0000259" key="8">
    <source>
        <dbReference type="PROSITE" id="PS51462"/>
    </source>
</evidence>
<proteinExistence type="inferred from homology"/>
<dbReference type="InterPro" id="IPR000059">
    <property type="entry name" value="NUDIX_hydrolase_NudL_CS"/>
</dbReference>
<evidence type="ECO:0000313" key="9">
    <source>
        <dbReference type="EMBL" id="CCA68904.1"/>
    </source>
</evidence>
<dbReference type="GO" id="GO:0000287">
    <property type="term" value="F:magnesium ion binding"/>
    <property type="evidence" value="ECO:0007669"/>
    <property type="project" value="InterPro"/>
</dbReference>
<dbReference type="Gene3D" id="3.90.79.10">
    <property type="entry name" value="Nucleoside Triphosphate Pyrophosphohydrolase"/>
    <property type="match status" value="1"/>
</dbReference>
<dbReference type="Proteomes" id="UP000007148">
    <property type="component" value="Unassembled WGS sequence"/>
</dbReference>
<dbReference type="InParanoid" id="G4TC48"/>
<keyword evidence="7" id="KW-0464">Manganese</keyword>
<evidence type="ECO:0000313" key="10">
    <source>
        <dbReference type="Proteomes" id="UP000007148"/>
    </source>
</evidence>
<dbReference type="EMBL" id="CAFZ01000042">
    <property type="protein sequence ID" value="CCA68904.1"/>
    <property type="molecule type" value="Genomic_DNA"/>
</dbReference>
<comment type="caution">
    <text evidence="9">The sequence shown here is derived from an EMBL/GenBank/DDBJ whole genome shotgun (WGS) entry which is preliminary data.</text>
</comment>
<dbReference type="STRING" id="1109443.G4TC48"/>
<evidence type="ECO:0000256" key="3">
    <source>
        <dbReference type="ARBA" id="ARBA00006506"/>
    </source>
</evidence>
<dbReference type="PROSITE" id="PS51462">
    <property type="entry name" value="NUDIX"/>
    <property type="match status" value="1"/>
</dbReference>
<protein>
    <submittedName>
        <fullName evidence="9">Related to coenzyme A diphosphatase</fullName>
    </submittedName>
</protein>
<accession>G4TC48</accession>
<evidence type="ECO:0000256" key="7">
    <source>
        <dbReference type="ARBA" id="ARBA00023211"/>
    </source>
</evidence>
<dbReference type="InterPro" id="IPR000086">
    <property type="entry name" value="NUDIX_hydrolase_dom"/>
</dbReference>
<dbReference type="CDD" id="cd03426">
    <property type="entry name" value="NUDIX_CoAse_Nudt7"/>
    <property type="match status" value="1"/>
</dbReference>
<dbReference type="PANTHER" id="PTHR12992">
    <property type="entry name" value="NUDIX HYDROLASE"/>
    <property type="match status" value="1"/>
</dbReference>
<evidence type="ECO:0000256" key="1">
    <source>
        <dbReference type="ARBA" id="ARBA00001936"/>
    </source>
</evidence>
<dbReference type="GO" id="GO:0030145">
    <property type="term" value="F:manganese ion binding"/>
    <property type="evidence" value="ECO:0007669"/>
    <property type="project" value="InterPro"/>
</dbReference>
<dbReference type="eggNOG" id="KOG3069">
    <property type="taxonomic scope" value="Eukaryota"/>
</dbReference>
<evidence type="ECO:0000256" key="6">
    <source>
        <dbReference type="ARBA" id="ARBA00022842"/>
    </source>
</evidence>
<name>G4TC48_SERID</name>
<evidence type="ECO:0000256" key="4">
    <source>
        <dbReference type="ARBA" id="ARBA00022723"/>
    </source>
</evidence>
<comment type="cofactor">
    <cofactor evidence="2">
        <name>Mg(2+)</name>
        <dbReference type="ChEBI" id="CHEBI:18420"/>
    </cofactor>
</comment>
<dbReference type="OMA" id="DNHRCEE"/>
<gene>
    <name evidence="9" type="ORF">PIIN_02764</name>
</gene>
<sequence>MQQAETKVSFEKEFSHLNLHDSTRHALQRLYSYAPSPEEHAVLDRLHQYPSQKTAAVLVLLYEHNEILRVLLTTRSKALRSHPGQTAFPGGKCDPQDANVKETALREAHEECGLDPKSPALHYIGQLPPYLSQWKLVVTPVLFFLDDPSVLASLVPCTQEVDRIFTHPLQAILDPELASDEVLSRKGSDDWPYEEELYNTSDSTWTQIRGSLYRMHRFRSAASPIKGLTSDVLIRVAQIAYEAEPTYQRYGPGQPTHTQFVAWALEDLSSDTTTRIEVNGTMESTAYASREVDGAQ</sequence>
<dbReference type="InterPro" id="IPR045121">
    <property type="entry name" value="CoAse"/>
</dbReference>
<dbReference type="HOGENOM" id="CLU_040940_2_2_1"/>
<feature type="domain" description="Nudix hydrolase" evidence="8">
    <location>
        <begin position="52"/>
        <end position="189"/>
    </location>
</feature>
<dbReference type="GO" id="GO:0009132">
    <property type="term" value="P:nucleoside diphosphate metabolic process"/>
    <property type="evidence" value="ECO:0007669"/>
    <property type="project" value="InterPro"/>
</dbReference>
<comment type="cofactor">
    <cofactor evidence="1">
        <name>Mn(2+)</name>
        <dbReference type="ChEBI" id="CHEBI:29035"/>
    </cofactor>
</comment>
<keyword evidence="4" id="KW-0479">Metal-binding</keyword>
<reference evidence="9 10" key="1">
    <citation type="journal article" date="2011" name="PLoS Pathog.">
        <title>Endophytic Life Strategies Decoded by Genome and Transcriptome Analyses of the Mutualistic Root Symbiont Piriformospora indica.</title>
        <authorList>
            <person name="Zuccaro A."/>
            <person name="Lahrmann U."/>
            <person name="Guldener U."/>
            <person name="Langen G."/>
            <person name="Pfiffi S."/>
            <person name="Biedenkopf D."/>
            <person name="Wong P."/>
            <person name="Samans B."/>
            <person name="Grimm C."/>
            <person name="Basiewicz M."/>
            <person name="Murat C."/>
            <person name="Martin F."/>
            <person name="Kogel K.H."/>
        </authorList>
    </citation>
    <scope>NUCLEOTIDE SEQUENCE [LARGE SCALE GENOMIC DNA]</scope>
    <source>
        <strain evidence="9 10">DSM 11827</strain>
    </source>
</reference>
<keyword evidence="5" id="KW-0378">Hydrolase</keyword>
<dbReference type="PANTHER" id="PTHR12992:SF45">
    <property type="entry name" value="NUDIX HYDROLASE DOMAIN-CONTAINING PROTEIN"/>
    <property type="match status" value="1"/>
</dbReference>
<dbReference type="GO" id="GO:0015938">
    <property type="term" value="P:coenzyme A catabolic process"/>
    <property type="evidence" value="ECO:0007669"/>
    <property type="project" value="TreeGrafter"/>
</dbReference>
<keyword evidence="10" id="KW-1185">Reference proteome</keyword>
<dbReference type="InterPro" id="IPR015797">
    <property type="entry name" value="NUDIX_hydrolase-like_dom_sf"/>
</dbReference>
<organism evidence="9 10">
    <name type="scientific">Serendipita indica (strain DSM 11827)</name>
    <name type="common">Root endophyte fungus</name>
    <name type="synonym">Piriformospora indica</name>
    <dbReference type="NCBI Taxonomy" id="1109443"/>
    <lineage>
        <taxon>Eukaryota</taxon>
        <taxon>Fungi</taxon>
        <taxon>Dikarya</taxon>
        <taxon>Basidiomycota</taxon>
        <taxon>Agaricomycotina</taxon>
        <taxon>Agaricomycetes</taxon>
        <taxon>Sebacinales</taxon>
        <taxon>Serendipitaceae</taxon>
        <taxon>Serendipita</taxon>
    </lineage>
</organism>
<dbReference type="SUPFAM" id="SSF55811">
    <property type="entry name" value="Nudix"/>
    <property type="match status" value="1"/>
</dbReference>
<evidence type="ECO:0000256" key="2">
    <source>
        <dbReference type="ARBA" id="ARBA00001946"/>
    </source>
</evidence>
<evidence type="ECO:0000256" key="5">
    <source>
        <dbReference type="ARBA" id="ARBA00022801"/>
    </source>
</evidence>
<dbReference type="OrthoDB" id="10260614at2759"/>
<comment type="similarity">
    <text evidence="3">Belongs to the Nudix hydrolase family. PCD1 subfamily.</text>
</comment>
<keyword evidence="6" id="KW-0460">Magnesium</keyword>
<dbReference type="PROSITE" id="PS01293">
    <property type="entry name" value="NUDIX_COA"/>
    <property type="match status" value="1"/>
</dbReference>
<dbReference type="Pfam" id="PF00293">
    <property type="entry name" value="NUDIX"/>
    <property type="match status" value="1"/>
</dbReference>